<evidence type="ECO:0000313" key="2">
    <source>
        <dbReference type="EMBL" id="GIY93841.1"/>
    </source>
</evidence>
<name>A0AAV4XIN6_CAEEX</name>
<dbReference type="Proteomes" id="UP001054945">
    <property type="component" value="Unassembled WGS sequence"/>
</dbReference>
<reference evidence="2 3" key="1">
    <citation type="submission" date="2021-06" db="EMBL/GenBank/DDBJ databases">
        <title>Caerostris extrusa draft genome.</title>
        <authorList>
            <person name="Kono N."/>
            <person name="Arakawa K."/>
        </authorList>
    </citation>
    <scope>NUCLEOTIDE SEQUENCE [LARGE SCALE GENOMIC DNA]</scope>
</reference>
<dbReference type="EMBL" id="BPLR01017712">
    <property type="protein sequence ID" value="GIY93841.1"/>
    <property type="molecule type" value="Genomic_DNA"/>
</dbReference>
<gene>
    <name evidence="2" type="ORF">CEXT_434671</name>
</gene>
<dbReference type="AlphaFoldDB" id="A0AAV4XIN6"/>
<accession>A0AAV4XIN6</accession>
<feature type="region of interest" description="Disordered" evidence="1">
    <location>
        <begin position="31"/>
        <end position="53"/>
    </location>
</feature>
<evidence type="ECO:0000313" key="3">
    <source>
        <dbReference type="Proteomes" id="UP001054945"/>
    </source>
</evidence>
<keyword evidence="3" id="KW-1185">Reference proteome</keyword>
<protein>
    <submittedName>
        <fullName evidence="2">Uncharacterized protein</fullName>
    </submittedName>
</protein>
<evidence type="ECO:0000256" key="1">
    <source>
        <dbReference type="SAM" id="MobiDB-lite"/>
    </source>
</evidence>
<sequence length="72" mass="7909">MSDEVIGGDHYDDGRGPYLLRELEAGVLLTNGAPPADNVQTTPIPLPTNRHGIFPTEISHSARRTMITIFHK</sequence>
<comment type="caution">
    <text evidence="2">The sequence shown here is derived from an EMBL/GenBank/DDBJ whole genome shotgun (WGS) entry which is preliminary data.</text>
</comment>
<organism evidence="2 3">
    <name type="scientific">Caerostris extrusa</name>
    <name type="common">Bark spider</name>
    <name type="synonym">Caerostris bankana</name>
    <dbReference type="NCBI Taxonomy" id="172846"/>
    <lineage>
        <taxon>Eukaryota</taxon>
        <taxon>Metazoa</taxon>
        <taxon>Ecdysozoa</taxon>
        <taxon>Arthropoda</taxon>
        <taxon>Chelicerata</taxon>
        <taxon>Arachnida</taxon>
        <taxon>Araneae</taxon>
        <taxon>Araneomorphae</taxon>
        <taxon>Entelegynae</taxon>
        <taxon>Araneoidea</taxon>
        <taxon>Araneidae</taxon>
        <taxon>Caerostris</taxon>
    </lineage>
</organism>
<proteinExistence type="predicted"/>